<evidence type="ECO:0000313" key="2">
    <source>
        <dbReference type="Proteomes" id="UP000242972"/>
    </source>
</evidence>
<name>A0A2T2XL34_9FIRM</name>
<accession>A0A2T2XL34</accession>
<evidence type="ECO:0000313" key="1">
    <source>
        <dbReference type="EMBL" id="PSR35197.1"/>
    </source>
</evidence>
<dbReference type="EMBL" id="PXYW01000003">
    <property type="protein sequence ID" value="PSR35197.1"/>
    <property type="molecule type" value="Genomic_DNA"/>
</dbReference>
<sequence>MAHIVLDDDQVHIDLSFADKVLSFSGSLRVPYLHIRSISTDPVPSDWYHGIQIGTNLPPFKVASTFVTDEGNIFYDFHDPDRCITLNLEHERYVRIVVEVEATQSRSTLVEEIRARVEQSRKKAGQS</sequence>
<proteinExistence type="predicted"/>
<dbReference type="AlphaFoldDB" id="A0A2T2XL34"/>
<dbReference type="Proteomes" id="UP000242972">
    <property type="component" value="Unassembled WGS sequence"/>
</dbReference>
<gene>
    <name evidence="1" type="ORF">C7B46_01960</name>
</gene>
<protein>
    <submittedName>
        <fullName evidence="1">Uncharacterized protein</fullName>
    </submittedName>
</protein>
<reference evidence="1 2" key="1">
    <citation type="journal article" date="2014" name="BMC Genomics">
        <title>Comparison of environmental and isolate Sulfobacillus genomes reveals diverse carbon, sulfur, nitrogen, and hydrogen metabolisms.</title>
        <authorList>
            <person name="Justice N.B."/>
            <person name="Norman A."/>
            <person name="Brown C.T."/>
            <person name="Singh A."/>
            <person name="Thomas B.C."/>
            <person name="Banfield J.F."/>
        </authorList>
    </citation>
    <scope>NUCLEOTIDE SEQUENCE [LARGE SCALE GENOMIC DNA]</scope>
    <source>
        <strain evidence="1">AMDSBA4</strain>
    </source>
</reference>
<comment type="caution">
    <text evidence="1">The sequence shown here is derived from an EMBL/GenBank/DDBJ whole genome shotgun (WGS) entry which is preliminary data.</text>
</comment>
<organism evidence="1 2">
    <name type="scientific">Sulfobacillus benefaciens</name>
    <dbReference type="NCBI Taxonomy" id="453960"/>
    <lineage>
        <taxon>Bacteria</taxon>
        <taxon>Bacillati</taxon>
        <taxon>Bacillota</taxon>
        <taxon>Clostridia</taxon>
        <taxon>Eubacteriales</taxon>
        <taxon>Clostridiales Family XVII. Incertae Sedis</taxon>
        <taxon>Sulfobacillus</taxon>
    </lineage>
</organism>